<dbReference type="RefSeq" id="WP_308983384.1">
    <property type="nucleotide sequence ID" value="NZ_JARXIC010000001.1"/>
</dbReference>
<dbReference type="Pfam" id="PF01408">
    <property type="entry name" value="GFO_IDH_MocA"/>
    <property type="match status" value="1"/>
</dbReference>
<evidence type="ECO:0000259" key="1">
    <source>
        <dbReference type="Pfam" id="PF01408"/>
    </source>
</evidence>
<dbReference type="InterPro" id="IPR004104">
    <property type="entry name" value="Gfo/Idh/MocA-like_OxRdtase_C"/>
</dbReference>
<gene>
    <name evidence="3" type="ORF">QEH59_00460</name>
</gene>
<dbReference type="Pfam" id="PF02894">
    <property type="entry name" value="GFO_IDH_MocA_C"/>
    <property type="match status" value="1"/>
</dbReference>
<organism evidence="3 4">
    <name type="scientific">Thalassobacterium sedimentorum</name>
    <dbReference type="NCBI Taxonomy" id="3041258"/>
    <lineage>
        <taxon>Bacteria</taxon>
        <taxon>Pseudomonadati</taxon>
        <taxon>Verrucomicrobiota</taxon>
        <taxon>Opitutia</taxon>
        <taxon>Puniceicoccales</taxon>
        <taxon>Coraliomargaritaceae</taxon>
        <taxon>Thalassobacterium</taxon>
    </lineage>
</organism>
<evidence type="ECO:0000313" key="3">
    <source>
        <dbReference type="EMBL" id="MDQ8192875.1"/>
    </source>
</evidence>
<dbReference type="Gene3D" id="3.40.50.720">
    <property type="entry name" value="NAD(P)-binding Rossmann-like Domain"/>
    <property type="match status" value="1"/>
</dbReference>
<dbReference type="InterPro" id="IPR000683">
    <property type="entry name" value="Gfo/Idh/MocA-like_OxRdtase_N"/>
</dbReference>
<comment type="caution">
    <text evidence="3">The sequence shown here is derived from an EMBL/GenBank/DDBJ whole genome shotgun (WGS) entry which is preliminary data.</text>
</comment>
<proteinExistence type="predicted"/>
<reference evidence="3 4" key="1">
    <citation type="submission" date="2023-04" db="EMBL/GenBank/DDBJ databases">
        <title>A novel bacteria isolated from coastal sediment.</title>
        <authorList>
            <person name="Liu X.-J."/>
            <person name="Du Z.-J."/>
        </authorList>
    </citation>
    <scope>NUCLEOTIDE SEQUENCE [LARGE SCALE GENOMIC DNA]</scope>
    <source>
        <strain evidence="3 4">SDUM461004</strain>
    </source>
</reference>
<dbReference type="InterPro" id="IPR036291">
    <property type="entry name" value="NAD(P)-bd_dom_sf"/>
</dbReference>
<protein>
    <submittedName>
        <fullName evidence="3">Gfo/Idh/MocA family oxidoreductase</fullName>
    </submittedName>
</protein>
<name>A0ABU1ADS7_9BACT</name>
<evidence type="ECO:0000259" key="2">
    <source>
        <dbReference type="Pfam" id="PF02894"/>
    </source>
</evidence>
<dbReference type="EMBL" id="JARXIC010000001">
    <property type="protein sequence ID" value="MDQ8192875.1"/>
    <property type="molecule type" value="Genomic_DNA"/>
</dbReference>
<feature type="domain" description="Gfo/Idh/MocA-like oxidoreductase N-terminal" evidence="1">
    <location>
        <begin position="6"/>
        <end position="129"/>
    </location>
</feature>
<dbReference type="InterPro" id="IPR051450">
    <property type="entry name" value="Gfo/Idh/MocA_Oxidoreductases"/>
</dbReference>
<dbReference type="SUPFAM" id="SSF55347">
    <property type="entry name" value="Glyceraldehyde-3-phosphate dehydrogenase-like, C-terminal domain"/>
    <property type="match status" value="1"/>
</dbReference>
<evidence type="ECO:0000313" key="4">
    <source>
        <dbReference type="Proteomes" id="UP001243717"/>
    </source>
</evidence>
<keyword evidence="4" id="KW-1185">Reference proteome</keyword>
<sequence>MKNLKKYAIVGTGSRSTMFRNAILNTYANTCELVALCDVNPLRMQAWQKTVNLDLPTYAPAEFEKMIEQHSVDVVIVTSVDRTHHEYICRAMEAGCDVVSEKPMTVDTEKCSQILETQQRTGKKLTVTFNYRYAPRNSKVKELLQSGIIGNVTSVHFEWMLDTKHGADYFRRWHRDKRNSGGLMVHKSTHHFDLVNWWLSSRPETVMAMGDLRFYGRENAENRGEPRFYTRGTGDALAANDPFALDMNQEADLKSLYYDCESADGYQRDQNVFGDGISIEDDIGVMVRYQNKTVMTYHLVAFAPWEGYRVAFNGTKGRLEIDVTEKSYVSAGEGDHNLSRNVKGGSTHQVVEPTTLLYRPHWGEPQKIELEESNTGGHGGADAILLRDVFGEPQEDSLGRAAGHEDGALSILTGIAANQSMATGLPVKISEMFPQL</sequence>
<dbReference type="PANTHER" id="PTHR43377">
    <property type="entry name" value="BILIVERDIN REDUCTASE A"/>
    <property type="match status" value="1"/>
</dbReference>
<dbReference type="Gene3D" id="3.30.360.10">
    <property type="entry name" value="Dihydrodipicolinate Reductase, domain 2"/>
    <property type="match status" value="1"/>
</dbReference>
<dbReference type="SUPFAM" id="SSF51735">
    <property type="entry name" value="NAD(P)-binding Rossmann-fold domains"/>
    <property type="match status" value="1"/>
</dbReference>
<dbReference type="PANTHER" id="PTHR43377:SF2">
    <property type="entry name" value="BINDING ROSSMANN FOLD OXIDOREDUCTASE, PUTATIVE (AFU_ORTHOLOGUE AFUA_4G00560)-RELATED"/>
    <property type="match status" value="1"/>
</dbReference>
<accession>A0ABU1ADS7</accession>
<dbReference type="Proteomes" id="UP001243717">
    <property type="component" value="Unassembled WGS sequence"/>
</dbReference>
<feature type="domain" description="Gfo/Idh/MocA-like oxidoreductase C-terminal" evidence="2">
    <location>
        <begin position="141"/>
        <end position="429"/>
    </location>
</feature>